<comment type="caution">
    <text evidence="1">The sequence shown here is derived from an EMBL/GenBank/DDBJ whole genome shotgun (WGS) entry which is preliminary data.</text>
</comment>
<dbReference type="EMBL" id="WTVA01000001">
    <property type="protein sequence ID" value="MZR21354.1"/>
    <property type="molecule type" value="Genomic_DNA"/>
</dbReference>
<reference evidence="1 2" key="1">
    <citation type="journal article" date="2014" name="Int. J. Syst. Evol. Microbiol.">
        <title>Sneathiella chungangensis sp. nov., isolated from a marine sand, and emended description of the genus Sneathiella.</title>
        <authorList>
            <person name="Siamphan C."/>
            <person name="Kim H."/>
            <person name="Lee J.S."/>
            <person name="Kim W."/>
        </authorList>
    </citation>
    <scope>NUCLEOTIDE SEQUENCE [LARGE SCALE GENOMIC DNA]</scope>
    <source>
        <strain evidence="1 2">KCTC 32476</strain>
    </source>
</reference>
<accession>A0A845ME71</accession>
<dbReference type="OrthoDB" id="1525365at2"/>
<sequence>MKTFEFSIIASGRSIEDDDFVNAVFEAGCDDATLSFQKGVIIAEFEREAESFAKAIASACSQLHQTGLKIERIEPDYLVSLSEIAERSDLSKQAISYYIKGERLEGFPLPAAKVTSKHPLWDWYQVADWLWRNNNLPREAVIQAKVVKEANMNIDLLDMPGSMFSSRLEQCELN</sequence>
<evidence type="ECO:0008006" key="3">
    <source>
        <dbReference type="Google" id="ProtNLM"/>
    </source>
</evidence>
<proteinExistence type="predicted"/>
<name>A0A845ME71_9PROT</name>
<evidence type="ECO:0000313" key="2">
    <source>
        <dbReference type="Proteomes" id="UP000445696"/>
    </source>
</evidence>
<gene>
    <name evidence="1" type="ORF">GQF03_03330</name>
</gene>
<dbReference type="RefSeq" id="WP_161337754.1">
    <property type="nucleotide sequence ID" value="NZ_JBHSDG010000002.1"/>
</dbReference>
<dbReference type="AlphaFoldDB" id="A0A845ME71"/>
<protein>
    <recommendedName>
        <fullName evidence="3">DNA-binding protein</fullName>
    </recommendedName>
</protein>
<organism evidence="1 2">
    <name type="scientific">Sneathiella chungangensis</name>
    <dbReference type="NCBI Taxonomy" id="1418234"/>
    <lineage>
        <taxon>Bacteria</taxon>
        <taxon>Pseudomonadati</taxon>
        <taxon>Pseudomonadota</taxon>
        <taxon>Alphaproteobacteria</taxon>
        <taxon>Sneathiellales</taxon>
        <taxon>Sneathiellaceae</taxon>
        <taxon>Sneathiella</taxon>
    </lineage>
</organism>
<dbReference type="Proteomes" id="UP000445696">
    <property type="component" value="Unassembled WGS sequence"/>
</dbReference>
<keyword evidence="2" id="KW-1185">Reference proteome</keyword>
<evidence type="ECO:0000313" key="1">
    <source>
        <dbReference type="EMBL" id="MZR21354.1"/>
    </source>
</evidence>